<dbReference type="Pfam" id="PF11361">
    <property type="entry name" value="DUF3159"/>
    <property type="match status" value="1"/>
</dbReference>
<evidence type="ECO:0000256" key="2">
    <source>
        <dbReference type="SAM" id="Phobius"/>
    </source>
</evidence>
<dbReference type="Proteomes" id="UP000295163">
    <property type="component" value="Unassembled WGS sequence"/>
</dbReference>
<feature type="transmembrane region" description="Helical" evidence="2">
    <location>
        <begin position="273"/>
        <end position="294"/>
    </location>
</feature>
<feature type="compositionally biased region" description="Basic residues" evidence="1">
    <location>
        <begin position="9"/>
        <end position="21"/>
    </location>
</feature>
<feature type="region of interest" description="Disordered" evidence="1">
    <location>
        <begin position="120"/>
        <end position="170"/>
    </location>
</feature>
<feature type="transmembrane region" description="Helical" evidence="2">
    <location>
        <begin position="222"/>
        <end position="242"/>
    </location>
</feature>
<feature type="region of interest" description="Disordered" evidence="1">
    <location>
        <begin position="380"/>
        <end position="401"/>
    </location>
</feature>
<keyword evidence="2" id="KW-1133">Transmembrane helix</keyword>
<dbReference type="EMBL" id="SMZT01000003">
    <property type="protein sequence ID" value="TDL43003.1"/>
    <property type="molecule type" value="Genomic_DNA"/>
</dbReference>
<feature type="region of interest" description="Disordered" evidence="1">
    <location>
        <begin position="1"/>
        <end position="108"/>
    </location>
</feature>
<feature type="compositionally biased region" description="Low complexity" evidence="1">
    <location>
        <begin position="22"/>
        <end position="31"/>
    </location>
</feature>
<dbReference type="InterPro" id="IPR016566">
    <property type="entry name" value="UCP010219"/>
</dbReference>
<feature type="compositionally biased region" description="Basic and acidic residues" evidence="1">
    <location>
        <begin position="150"/>
        <end position="160"/>
    </location>
</feature>
<organism evidence="3 4">
    <name type="scientific">Kocuria rosea</name>
    <name type="common">Deinococcus erythromyxa</name>
    <name type="synonym">Micrococcus rubens</name>
    <dbReference type="NCBI Taxonomy" id="1275"/>
    <lineage>
        <taxon>Bacteria</taxon>
        <taxon>Bacillati</taxon>
        <taxon>Actinomycetota</taxon>
        <taxon>Actinomycetes</taxon>
        <taxon>Micrococcales</taxon>
        <taxon>Micrococcaceae</taxon>
        <taxon>Kocuria</taxon>
    </lineage>
</organism>
<gene>
    <name evidence="3" type="ORF">E2R59_09285</name>
</gene>
<feature type="transmembrane region" description="Helical" evidence="2">
    <location>
        <begin position="350"/>
        <end position="375"/>
    </location>
</feature>
<dbReference type="AlphaFoldDB" id="A0A4R5YI73"/>
<feature type="transmembrane region" description="Helical" evidence="2">
    <location>
        <begin position="249"/>
        <end position="267"/>
    </location>
</feature>
<reference evidence="3 4" key="1">
    <citation type="submission" date="2019-03" db="EMBL/GenBank/DDBJ databases">
        <title>Genome Sequencing and Assembly of Various Microbes Isolated from Partially Reclaimed Soil and Acid Mine Drainage (AMD) Site.</title>
        <authorList>
            <person name="Steinbock B."/>
            <person name="Bechtold R."/>
            <person name="Sevigny J.L."/>
            <person name="Thomas D."/>
            <person name="Cuthill L.R."/>
            <person name="Aveiro Johannsen E.J."/>
            <person name="Thomas K."/>
            <person name="Ghosh A."/>
        </authorList>
    </citation>
    <scope>NUCLEOTIDE SEQUENCE [LARGE SCALE GENOMIC DNA]</scope>
    <source>
        <strain evidence="3 4">S-A3</strain>
    </source>
</reference>
<evidence type="ECO:0000313" key="4">
    <source>
        <dbReference type="Proteomes" id="UP000295163"/>
    </source>
</evidence>
<protein>
    <submittedName>
        <fullName evidence="3">DUF3159 domain-containing protein</fullName>
    </submittedName>
</protein>
<evidence type="ECO:0000256" key="1">
    <source>
        <dbReference type="SAM" id="MobiDB-lite"/>
    </source>
</evidence>
<accession>A0A4R5YI73</accession>
<sequence length="401" mass="41990">MWHSAATSSRRRPLVRRRRPRGSPTSSGCSASRRRRRNSASPARSITALSVPARSIIGPPLRRLKAPRPSRSFVQHRTTPQPRPADPTLSRHSERDHRGGRGGFEPGVDRQALVGVGAAAEAGGTARPIQEDTVANPSPVDTRRPQHPRTGKEPFSHPRTSEAAPSASARARRVLGLPAPVERSAGRAVAHRTLDRLGGLVGLAVAAAPTIAFVAAEAVAGLGTALVALAVTAVLACAMRLARREPPGVAVAGVLVAAVCAGVAALAGEARAFFLPTTLLPAVFVAAHVVSLIARRPLMGIVVNPLVGGPSAWREHRDLRRVYTVSTLVILVMASANLLVRVLFYLESQLAVLAAIQVGVPALFAVHFAVTVVLARRVTGRPTTGSTPASPAPLAPDTVRP</sequence>
<feature type="compositionally biased region" description="Low complexity" evidence="1">
    <location>
        <begin position="380"/>
        <end position="389"/>
    </location>
</feature>
<evidence type="ECO:0000313" key="3">
    <source>
        <dbReference type="EMBL" id="TDL43003.1"/>
    </source>
</evidence>
<feature type="compositionally biased region" description="Basic and acidic residues" evidence="1">
    <location>
        <begin position="89"/>
        <end position="99"/>
    </location>
</feature>
<keyword evidence="2" id="KW-0472">Membrane</keyword>
<comment type="caution">
    <text evidence="3">The sequence shown here is derived from an EMBL/GenBank/DDBJ whole genome shotgun (WGS) entry which is preliminary data.</text>
</comment>
<keyword evidence="2" id="KW-0812">Transmembrane</keyword>
<feature type="transmembrane region" description="Helical" evidence="2">
    <location>
        <begin position="322"/>
        <end position="344"/>
    </location>
</feature>
<name>A0A4R5YI73_KOCRO</name>
<proteinExistence type="predicted"/>
<feature type="transmembrane region" description="Helical" evidence="2">
    <location>
        <begin position="197"/>
        <end position="216"/>
    </location>
</feature>